<comment type="caution">
    <text evidence="1">The sequence shown here is derived from an EMBL/GenBank/DDBJ whole genome shotgun (WGS) entry which is preliminary data.</text>
</comment>
<sequence length="143" mass="16822">MALYQEYFSFKTKLEKATNDEKSYKNYITILNSLSKDRFIVGSVLDNIVRNYNGYLNNKMVCKSALKTYKFREKKKDNFFEYAKYEALEESGVILSDDNLIYIVPEENSRIFPKRETEDIYKTAVYIANIGDITLQCKEPDKN</sequence>
<accession>A0ACA9MQS1</accession>
<proteinExistence type="predicted"/>
<feature type="non-terminal residue" evidence="1">
    <location>
        <position position="143"/>
    </location>
</feature>
<dbReference type="Proteomes" id="UP000789860">
    <property type="component" value="Unassembled WGS sequence"/>
</dbReference>
<evidence type="ECO:0000313" key="2">
    <source>
        <dbReference type="Proteomes" id="UP000789860"/>
    </source>
</evidence>
<keyword evidence="2" id="KW-1185">Reference proteome</keyword>
<name>A0ACA9MQS1_9GLOM</name>
<gene>
    <name evidence="1" type="ORF">SCALOS_LOCUS6985</name>
</gene>
<evidence type="ECO:0000313" key="1">
    <source>
        <dbReference type="EMBL" id="CAG8602818.1"/>
    </source>
</evidence>
<organism evidence="1 2">
    <name type="scientific">Scutellospora calospora</name>
    <dbReference type="NCBI Taxonomy" id="85575"/>
    <lineage>
        <taxon>Eukaryota</taxon>
        <taxon>Fungi</taxon>
        <taxon>Fungi incertae sedis</taxon>
        <taxon>Mucoromycota</taxon>
        <taxon>Glomeromycotina</taxon>
        <taxon>Glomeromycetes</taxon>
        <taxon>Diversisporales</taxon>
        <taxon>Gigasporaceae</taxon>
        <taxon>Scutellospora</taxon>
    </lineage>
</organism>
<reference evidence="1" key="1">
    <citation type="submission" date="2021-06" db="EMBL/GenBank/DDBJ databases">
        <authorList>
            <person name="Kallberg Y."/>
            <person name="Tangrot J."/>
            <person name="Rosling A."/>
        </authorList>
    </citation>
    <scope>NUCLEOTIDE SEQUENCE</scope>
    <source>
        <strain evidence="1">AU212A</strain>
    </source>
</reference>
<protein>
    <submittedName>
        <fullName evidence="1">11201_t:CDS:1</fullName>
    </submittedName>
</protein>
<dbReference type="EMBL" id="CAJVPM010014715">
    <property type="protein sequence ID" value="CAG8602818.1"/>
    <property type="molecule type" value="Genomic_DNA"/>
</dbReference>